<gene>
    <name evidence="1" type="ORF">NA66_102215</name>
</gene>
<reference evidence="1 2" key="1">
    <citation type="submission" date="2018-05" db="EMBL/GenBank/DDBJ databases">
        <title>Comparative genomics of bacterial root endophytes of switchgrass collected from native prairies over two seasons.</title>
        <authorList>
            <person name="Tang Y."/>
        </authorList>
    </citation>
    <scope>NUCLEOTIDE SEQUENCE [LARGE SCALE GENOMIC DNA]</scope>
    <source>
        <strain evidence="1 2">NFIX32</strain>
    </source>
</reference>
<evidence type="ECO:0000313" key="1">
    <source>
        <dbReference type="EMBL" id="PXX26919.1"/>
    </source>
</evidence>
<dbReference type="AlphaFoldDB" id="A0A318I7V3"/>
<dbReference type="Proteomes" id="UP000247755">
    <property type="component" value="Unassembled WGS sequence"/>
</dbReference>
<proteinExistence type="predicted"/>
<dbReference type="EMBL" id="QJJY01000022">
    <property type="protein sequence ID" value="PXX26919.1"/>
    <property type="molecule type" value="Genomic_DNA"/>
</dbReference>
<evidence type="ECO:0000313" key="2">
    <source>
        <dbReference type="Proteomes" id="UP000247755"/>
    </source>
</evidence>
<sequence length="147" mass="16698">MVLKLYPEHKKLALNRDIVHRGAGTKGVMQYGVVVFHLQQVLSHFARQKKYDMFYIGVTSNKEARLKDHQVNKPDYTWMVPVYEEDAINVSNAFDLMEQEAIDFFRTGFTDTNSGQKLACGNGPRGASPKMCLYVLVREKPGLNGKT</sequence>
<protein>
    <recommendedName>
        <fullName evidence="3">GIY-YIG nuclease family protein</fullName>
    </recommendedName>
</protein>
<dbReference type="RefSeq" id="WP_072442521.1">
    <property type="nucleotide sequence ID" value="NZ_QJJY01000022.1"/>
</dbReference>
<comment type="caution">
    <text evidence="1">The sequence shown here is derived from an EMBL/GenBank/DDBJ whole genome shotgun (WGS) entry which is preliminary data.</text>
</comment>
<name>A0A318I7V3_BURPY</name>
<evidence type="ECO:0008006" key="3">
    <source>
        <dbReference type="Google" id="ProtNLM"/>
    </source>
</evidence>
<accession>A0A318I7V3</accession>
<organism evidence="1 2">
    <name type="scientific">Burkholderia pyrrocinia</name>
    <name type="common">Pseudomonas pyrrocinia</name>
    <dbReference type="NCBI Taxonomy" id="60550"/>
    <lineage>
        <taxon>Bacteria</taxon>
        <taxon>Pseudomonadati</taxon>
        <taxon>Pseudomonadota</taxon>
        <taxon>Betaproteobacteria</taxon>
        <taxon>Burkholderiales</taxon>
        <taxon>Burkholderiaceae</taxon>
        <taxon>Burkholderia</taxon>
        <taxon>Burkholderia cepacia complex</taxon>
    </lineage>
</organism>